<evidence type="ECO:0000313" key="2">
    <source>
        <dbReference type="Proteomes" id="UP001328107"/>
    </source>
</evidence>
<accession>A0AAN4Z4G2</accession>
<gene>
    <name evidence="1" type="ORF">PMAYCL1PPCAC_01933</name>
</gene>
<reference evidence="2" key="1">
    <citation type="submission" date="2022-10" db="EMBL/GenBank/DDBJ databases">
        <title>Genome assembly of Pristionchus species.</title>
        <authorList>
            <person name="Yoshida K."/>
            <person name="Sommer R.J."/>
        </authorList>
    </citation>
    <scope>NUCLEOTIDE SEQUENCE [LARGE SCALE GENOMIC DNA]</scope>
    <source>
        <strain evidence="2">RS5460</strain>
    </source>
</reference>
<dbReference type="EMBL" id="BTRK01000001">
    <property type="protein sequence ID" value="GMR31738.1"/>
    <property type="molecule type" value="Genomic_DNA"/>
</dbReference>
<dbReference type="Proteomes" id="UP001328107">
    <property type="component" value="Unassembled WGS sequence"/>
</dbReference>
<keyword evidence="2" id="KW-1185">Reference proteome</keyword>
<feature type="non-terminal residue" evidence="1">
    <location>
        <position position="82"/>
    </location>
</feature>
<dbReference type="AlphaFoldDB" id="A0AAN4Z4G2"/>
<evidence type="ECO:0000313" key="1">
    <source>
        <dbReference type="EMBL" id="GMR31738.1"/>
    </source>
</evidence>
<comment type="caution">
    <text evidence="1">The sequence shown here is derived from an EMBL/GenBank/DDBJ whole genome shotgun (WGS) entry which is preliminary data.</text>
</comment>
<name>A0AAN4Z4G2_9BILA</name>
<organism evidence="1 2">
    <name type="scientific">Pristionchus mayeri</name>
    <dbReference type="NCBI Taxonomy" id="1317129"/>
    <lineage>
        <taxon>Eukaryota</taxon>
        <taxon>Metazoa</taxon>
        <taxon>Ecdysozoa</taxon>
        <taxon>Nematoda</taxon>
        <taxon>Chromadorea</taxon>
        <taxon>Rhabditida</taxon>
        <taxon>Rhabditina</taxon>
        <taxon>Diplogasteromorpha</taxon>
        <taxon>Diplogasteroidea</taxon>
        <taxon>Neodiplogasteridae</taxon>
        <taxon>Pristionchus</taxon>
    </lineage>
</organism>
<protein>
    <submittedName>
        <fullName evidence="1">Uncharacterized protein</fullName>
    </submittedName>
</protein>
<sequence>FACLCSDEFVDCHSVVVVDCVPEGRRLSHVLSVFVRIPRQQEADHFLVVLIHSRYVMQSRLAFVVVHLVLISGEVHIGARVQ</sequence>
<feature type="non-terminal residue" evidence="1">
    <location>
        <position position="1"/>
    </location>
</feature>
<proteinExistence type="predicted"/>